<keyword evidence="1" id="KW-0732">Signal</keyword>
<evidence type="ECO:0008006" key="4">
    <source>
        <dbReference type="Google" id="ProtNLM"/>
    </source>
</evidence>
<feature type="signal peptide" evidence="1">
    <location>
        <begin position="1"/>
        <end position="15"/>
    </location>
</feature>
<dbReference type="WBParaSite" id="MBELARI_LOCUS7951">
    <property type="protein sequence ID" value="MBELARI_LOCUS7951"/>
    <property type="gene ID" value="MBELARI_LOCUS7951"/>
</dbReference>
<proteinExistence type="predicted"/>
<feature type="chain" id="PRO_5041963209" description="MAM domain-containing protein" evidence="1">
    <location>
        <begin position="16"/>
        <end position="709"/>
    </location>
</feature>
<reference evidence="3" key="1">
    <citation type="submission" date="2024-02" db="UniProtKB">
        <authorList>
            <consortium name="WormBaseParasite"/>
        </authorList>
    </citation>
    <scope>IDENTIFICATION</scope>
</reference>
<dbReference type="Proteomes" id="UP000887575">
    <property type="component" value="Unassembled WGS sequence"/>
</dbReference>
<evidence type="ECO:0000313" key="3">
    <source>
        <dbReference type="WBParaSite" id="MBELARI_LOCUS7951"/>
    </source>
</evidence>
<accession>A0AAF3FLT0</accession>
<protein>
    <recommendedName>
        <fullName evidence="4">MAM domain-containing protein</fullName>
    </recommendedName>
</protein>
<dbReference type="AlphaFoldDB" id="A0AAF3FLT0"/>
<sequence length="709" mass="79394">MILFITVVWISLAQACHPQFEKELRYLDLYLGIRPENQGEILKKTPPEFAEYVKEDRQLDCDFQRECLWKNADSDGLLDTSEFWLFKKNDEKVFPVQVQPGNANLQIGTRFMIAGNTTKLAQSAVLLSAPLACHHGMANITFNYWLYNLGRVEVMAVRPEPRRGHLMVIERGKADCHFLKESGHVCSALIPAVKQPYRLAIRAFNLRDNTVGSMVLINNITVKADLCNESPFPLLFNSVPLKPRPRAHPSALKDASRSTTKPTKSFLFMAVDPLTPKPYGTLRSQLIPCTSKLATLSFRYWLRAGTQVEVCSVDENDVPLSCAYLSEEDSPGPIQIDIEPYMKPFRFTIDLIAFDANSMGLVVVDELKFIGGQLCIEHPPPIPTTIDPPTVAHMFGLQPKPLLGANEYRLSLECDFTIDHCNQWVNDDGKLQYGAVPQTLEDFPLPKQINGNVAVLMLKGKDASSIRSREVPCAYNSLITIHYMRSQFGFLRVCALGQCMEGKKLNGTLQVQISSEKPFEIIIEASSKKNAIIVISSIEVEGDICPLRTVEQILCDRIKCDFKEHTCNYESTMETGDRNCSSGRMAVSAQSLAMTQKRCVLRSSYFDLPAPATLIIDVTQGSFLSVKFHFRLPGCSLCADADTDSDNCHELLGPRVLTASPRKVEFPLDESVHQFSLVFFHDKADQFGAARFEISSIDIRAGDGYKFCF</sequence>
<evidence type="ECO:0000256" key="1">
    <source>
        <dbReference type="SAM" id="SignalP"/>
    </source>
</evidence>
<organism evidence="2 3">
    <name type="scientific">Mesorhabditis belari</name>
    <dbReference type="NCBI Taxonomy" id="2138241"/>
    <lineage>
        <taxon>Eukaryota</taxon>
        <taxon>Metazoa</taxon>
        <taxon>Ecdysozoa</taxon>
        <taxon>Nematoda</taxon>
        <taxon>Chromadorea</taxon>
        <taxon>Rhabditida</taxon>
        <taxon>Rhabditina</taxon>
        <taxon>Rhabditomorpha</taxon>
        <taxon>Rhabditoidea</taxon>
        <taxon>Rhabditidae</taxon>
        <taxon>Mesorhabditinae</taxon>
        <taxon>Mesorhabditis</taxon>
    </lineage>
</organism>
<keyword evidence="2" id="KW-1185">Reference proteome</keyword>
<evidence type="ECO:0000313" key="2">
    <source>
        <dbReference type="Proteomes" id="UP000887575"/>
    </source>
</evidence>
<name>A0AAF3FLT0_9BILA</name>